<evidence type="ECO:0000313" key="3">
    <source>
        <dbReference type="Proteomes" id="UP000285326"/>
    </source>
</evidence>
<reference evidence="2 3" key="1">
    <citation type="journal article" date="2018" name="BMC Genomics">
        <title>Comparative genome analyses reveal sequence features reflecting distinct modes of host-adaptation between dicot and monocot powdery mildew.</title>
        <authorList>
            <person name="Wu Y."/>
            <person name="Ma X."/>
            <person name="Pan Z."/>
            <person name="Kale S.D."/>
            <person name="Song Y."/>
            <person name="King H."/>
            <person name="Zhang Q."/>
            <person name="Presley C."/>
            <person name="Deng X."/>
            <person name="Wei C.I."/>
            <person name="Xiao S."/>
        </authorList>
    </citation>
    <scope>NUCLEOTIDE SEQUENCE [LARGE SCALE GENOMIC DNA]</scope>
    <source>
        <strain evidence="2">UMSG1</strain>
    </source>
</reference>
<feature type="domain" description="Retrovirus-related Pol polyprotein from transposon TNT 1-94-like beta-barrel" evidence="1">
    <location>
        <begin position="23"/>
        <end position="95"/>
    </location>
</feature>
<dbReference type="Pfam" id="PF22936">
    <property type="entry name" value="Pol_BBD"/>
    <property type="match status" value="1"/>
</dbReference>
<evidence type="ECO:0000259" key="1">
    <source>
        <dbReference type="Pfam" id="PF22936"/>
    </source>
</evidence>
<proteinExistence type="predicted"/>
<dbReference type="EMBL" id="MCBS01015609">
    <property type="protein sequence ID" value="RKF83684.1"/>
    <property type="molecule type" value="Genomic_DNA"/>
</dbReference>
<dbReference type="AlphaFoldDB" id="A0A420JA63"/>
<dbReference type="InterPro" id="IPR054722">
    <property type="entry name" value="PolX-like_BBD"/>
</dbReference>
<comment type="caution">
    <text evidence="2">The sequence shown here is derived from an EMBL/GenBank/DDBJ whole genome shotgun (WGS) entry which is preliminary data.</text>
</comment>
<protein>
    <recommendedName>
        <fullName evidence="1">Retrovirus-related Pol polyprotein from transposon TNT 1-94-like beta-barrel domain-containing protein</fullName>
    </recommendedName>
</protein>
<evidence type="ECO:0000313" key="2">
    <source>
        <dbReference type="EMBL" id="RKF83684.1"/>
    </source>
</evidence>
<accession>A0A420JA63</accession>
<name>A0A420JA63_9PEZI</name>
<organism evidence="2 3">
    <name type="scientific">Golovinomyces cichoracearum</name>
    <dbReference type="NCBI Taxonomy" id="62708"/>
    <lineage>
        <taxon>Eukaryota</taxon>
        <taxon>Fungi</taxon>
        <taxon>Dikarya</taxon>
        <taxon>Ascomycota</taxon>
        <taxon>Pezizomycotina</taxon>
        <taxon>Leotiomycetes</taxon>
        <taxon>Erysiphales</taxon>
        <taxon>Erysiphaceae</taxon>
        <taxon>Golovinomyces</taxon>
    </lineage>
</organism>
<gene>
    <name evidence="2" type="ORF">GcM1_156010</name>
</gene>
<dbReference type="Proteomes" id="UP000285326">
    <property type="component" value="Unassembled WGS sequence"/>
</dbReference>
<sequence length="147" mass="16415">MQDTVTNSAYTILHDGLTSANLIIDTAAISHVISKKKLFSTFDKCKKTVNSGSAKSIDIIGAGTVNLKLARNVNLYTPKNCFYMPEIGINIMRQSEMRVDIISIFTKEKAIIKCQNMVIAQGHKVNNLYYVNVDKIILPEQDIHIQV</sequence>